<dbReference type="GO" id="GO:0016779">
    <property type="term" value="F:nucleotidyltransferase activity"/>
    <property type="evidence" value="ECO:0007669"/>
    <property type="project" value="UniProtKB-KW"/>
</dbReference>
<dbReference type="Pfam" id="PF10620">
    <property type="entry name" value="MdcG"/>
    <property type="match status" value="1"/>
</dbReference>
<keyword evidence="1" id="KW-0808">Transferase</keyword>
<feature type="domain" description="Phosphoribosyl-dephospho-CoA transferase MdcG N-terminal" evidence="4">
    <location>
        <begin position="5"/>
        <end position="77"/>
    </location>
</feature>
<accession>A0A502GDL8</accession>
<proteinExistence type="predicted"/>
<protein>
    <submittedName>
        <fullName evidence="5">Malonate decarboxylase holo-ACP synthase</fullName>
    </submittedName>
</protein>
<comment type="caution">
    <text evidence="5">The sequence shown here is derived from an EMBL/GenBank/DDBJ whole genome shotgun (WGS) entry which is preliminary data.</text>
</comment>
<dbReference type="InterPro" id="IPR017557">
    <property type="entry name" value="Holo-ACP_synthase"/>
</dbReference>
<dbReference type="InterPro" id="IPR048903">
    <property type="entry name" value="MdcG_N"/>
</dbReference>
<organism evidence="5 6">
    <name type="scientific">Ewingella americana</name>
    <dbReference type="NCBI Taxonomy" id="41202"/>
    <lineage>
        <taxon>Bacteria</taxon>
        <taxon>Pseudomonadati</taxon>
        <taxon>Pseudomonadota</taxon>
        <taxon>Gammaproteobacteria</taxon>
        <taxon>Enterobacterales</taxon>
        <taxon>Yersiniaceae</taxon>
        <taxon>Ewingella</taxon>
    </lineage>
</organism>
<dbReference type="OrthoDB" id="1275217at2"/>
<evidence type="ECO:0000259" key="4">
    <source>
        <dbReference type="Pfam" id="PF20866"/>
    </source>
</evidence>
<feature type="domain" description="Phosphoribosyl-dephospho-CoA transferase MdcG C-terminal" evidence="3">
    <location>
        <begin position="97"/>
        <end position="201"/>
    </location>
</feature>
<dbReference type="NCBIfam" id="NF002332">
    <property type="entry name" value="PRK01293.1"/>
    <property type="match status" value="1"/>
</dbReference>
<dbReference type="InterPro" id="IPR049180">
    <property type="entry name" value="MdcG_C"/>
</dbReference>
<evidence type="ECO:0000259" key="3">
    <source>
        <dbReference type="Pfam" id="PF10620"/>
    </source>
</evidence>
<dbReference type="RefSeq" id="WP_140474175.1">
    <property type="nucleotide sequence ID" value="NZ_RCZD01000010.1"/>
</dbReference>
<dbReference type="EMBL" id="RCZD01000010">
    <property type="protein sequence ID" value="TPG58803.1"/>
    <property type="molecule type" value="Genomic_DNA"/>
</dbReference>
<dbReference type="AlphaFoldDB" id="A0A502GDL8"/>
<name>A0A502GDL8_9GAMM</name>
<dbReference type="Proteomes" id="UP000317663">
    <property type="component" value="Unassembled WGS sequence"/>
</dbReference>
<reference evidence="5 6" key="1">
    <citation type="journal article" date="2019" name="Environ. Microbiol.">
        <title>Species interactions and distinct microbial communities in high Arctic permafrost affected cryosols are associated with the CH4 and CO2 gas fluxes.</title>
        <authorList>
            <person name="Altshuler I."/>
            <person name="Hamel J."/>
            <person name="Turney S."/>
            <person name="Magnuson E."/>
            <person name="Levesque R."/>
            <person name="Greer C."/>
            <person name="Whyte L.G."/>
        </authorList>
    </citation>
    <scope>NUCLEOTIDE SEQUENCE [LARGE SCALE GENOMIC DNA]</scope>
    <source>
        <strain evidence="5 6">E4</strain>
    </source>
</reference>
<dbReference type="Pfam" id="PF20866">
    <property type="entry name" value="MdcG_N"/>
    <property type="match status" value="1"/>
</dbReference>
<evidence type="ECO:0000313" key="6">
    <source>
        <dbReference type="Proteomes" id="UP000317663"/>
    </source>
</evidence>
<sequence>MSLPRAHDLIWIADRASLENAQGLPDWVSNWRPHLPLVVRRDRRDDGAIPVGIRGMTKIQRAAAWIKPEDVLRVVTPESLVADPVTLLHSRFISLQPMQALITLASLKLPWQWGVTGSCAYAMASDIPVMHAESDLDLLIRCDQPVDSIEFSAFHTRLEEMPCRVDVQITTPQGGFSLTEWLRGGEFMLKTDSGPVLITDPWSKPAV</sequence>
<dbReference type="NCBIfam" id="TIGR03135">
    <property type="entry name" value="malonate_mdcG"/>
    <property type="match status" value="1"/>
</dbReference>
<keyword evidence="2" id="KW-0548">Nucleotidyltransferase</keyword>
<gene>
    <name evidence="5" type="ORF">EAH77_18000</name>
</gene>
<evidence type="ECO:0000256" key="2">
    <source>
        <dbReference type="ARBA" id="ARBA00022695"/>
    </source>
</evidence>
<keyword evidence="6" id="KW-1185">Reference proteome</keyword>
<evidence type="ECO:0000313" key="5">
    <source>
        <dbReference type="EMBL" id="TPG58803.1"/>
    </source>
</evidence>
<evidence type="ECO:0000256" key="1">
    <source>
        <dbReference type="ARBA" id="ARBA00022679"/>
    </source>
</evidence>